<proteinExistence type="predicted"/>
<dbReference type="RefSeq" id="WP_097278237.1">
    <property type="nucleotide sequence ID" value="NZ_OCNJ01000002.1"/>
</dbReference>
<evidence type="ECO:0000256" key="1">
    <source>
        <dbReference type="SAM" id="MobiDB-lite"/>
    </source>
</evidence>
<keyword evidence="2" id="KW-0812">Transmembrane</keyword>
<dbReference type="InterPro" id="IPR026265">
    <property type="entry name" value="LptC"/>
</dbReference>
<dbReference type="NCBIfam" id="TIGR04409">
    <property type="entry name" value="LptC_YrbK"/>
    <property type="match status" value="1"/>
</dbReference>
<dbReference type="Proteomes" id="UP000219621">
    <property type="component" value="Unassembled WGS sequence"/>
</dbReference>
<reference evidence="3 4" key="1">
    <citation type="submission" date="2017-09" db="EMBL/GenBank/DDBJ databases">
        <authorList>
            <person name="Ehlers B."/>
            <person name="Leendertz F.H."/>
        </authorList>
    </citation>
    <scope>NUCLEOTIDE SEQUENCE [LARGE SCALE GENOMIC DNA]</scope>
    <source>
        <strain evidence="3 4">USBA 140</strain>
    </source>
</reference>
<accession>A0A286GAN7</accession>
<keyword evidence="2" id="KW-0472">Membrane</keyword>
<dbReference type="Pfam" id="PF06835">
    <property type="entry name" value="LptC"/>
    <property type="match status" value="1"/>
</dbReference>
<evidence type="ECO:0000313" key="3">
    <source>
        <dbReference type="EMBL" id="SOD92561.1"/>
    </source>
</evidence>
<evidence type="ECO:0000256" key="2">
    <source>
        <dbReference type="SAM" id="Phobius"/>
    </source>
</evidence>
<evidence type="ECO:0000313" key="4">
    <source>
        <dbReference type="Proteomes" id="UP000219621"/>
    </source>
</evidence>
<dbReference type="InterPro" id="IPR010664">
    <property type="entry name" value="LipoPS_assembly_LptC-rel"/>
</dbReference>
<feature type="region of interest" description="Disordered" evidence="1">
    <location>
        <begin position="1"/>
        <end position="31"/>
    </location>
</feature>
<keyword evidence="2" id="KW-1133">Transmembrane helix</keyword>
<organism evidence="3 4">
    <name type="scientific">Caenispirillum bisanense</name>
    <dbReference type="NCBI Taxonomy" id="414052"/>
    <lineage>
        <taxon>Bacteria</taxon>
        <taxon>Pseudomonadati</taxon>
        <taxon>Pseudomonadota</taxon>
        <taxon>Alphaproteobacteria</taxon>
        <taxon>Rhodospirillales</taxon>
        <taxon>Novispirillaceae</taxon>
        <taxon>Caenispirillum</taxon>
    </lineage>
</organism>
<dbReference type="Gene3D" id="2.60.450.10">
    <property type="entry name" value="Lipopolysaccharide (LPS) transport protein A like domain"/>
    <property type="match status" value="1"/>
</dbReference>
<keyword evidence="4" id="KW-1185">Reference proteome</keyword>
<dbReference type="AlphaFoldDB" id="A0A286GAN7"/>
<protein>
    <submittedName>
        <fullName evidence="3">Lipopolysaccharide export system protein LptC</fullName>
    </submittedName>
</protein>
<name>A0A286GAN7_9PROT</name>
<dbReference type="GO" id="GO:0015221">
    <property type="term" value="F:lipopolysaccharide transmembrane transporter activity"/>
    <property type="evidence" value="ECO:0007669"/>
    <property type="project" value="InterPro"/>
</dbReference>
<gene>
    <name evidence="3" type="ORF">SAMN05421508_102496</name>
</gene>
<feature type="transmembrane region" description="Helical" evidence="2">
    <location>
        <begin position="44"/>
        <end position="63"/>
    </location>
</feature>
<dbReference type="EMBL" id="OCNJ01000002">
    <property type="protein sequence ID" value="SOD92561.1"/>
    <property type="molecule type" value="Genomic_DNA"/>
</dbReference>
<sequence>MMAAADHGGPVRPGPLRAADGAPRPRRGQRHGSGYSRFVRLMKVGLMGIAVLLVVLVAIWPQLQTVEEEFRVKFASLKGASVDQIEMINARYFGTDEKNRPYAVTAARAVELPEDRVQLDNPKADMTLEDGWVMLNGDTGIYDKTGKTLLLTGNVNVFQDEGNEFHTSTATIDVEAGDATGDEPVQGAGSFGWFTGEGFELTDKGKRFKVTGKSKLVLTGVEAQEGR</sequence>
<dbReference type="OrthoDB" id="8441710at2"/>
<dbReference type="GO" id="GO:0005886">
    <property type="term" value="C:plasma membrane"/>
    <property type="evidence" value="ECO:0007669"/>
    <property type="project" value="InterPro"/>
</dbReference>